<keyword evidence="2" id="KW-1185">Reference proteome</keyword>
<name>A0A4C1X9W3_EUMVA</name>
<comment type="caution">
    <text evidence="1">The sequence shown here is derived from an EMBL/GenBank/DDBJ whole genome shotgun (WGS) entry which is preliminary data.</text>
</comment>
<reference evidence="1 2" key="1">
    <citation type="journal article" date="2019" name="Commun. Biol.">
        <title>The bagworm genome reveals a unique fibroin gene that provides high tensile strength.</title>
        <authorList>
            <person name="Kono N."/>
            <person name="Nakamura H."/>
            <person name="Ohtoshi R."/>
            <person name="Tomita M."/>
            <person name="Numata K."/>
            <person name="Arakawa K."/>
        </authorList>
    </citation>
    <scope>NUCLEOTIDE SEQUENCE [LARGE SCALE GENOMIC DNA]</scope>
</reference>
<proteinExistence type="predicted"/>
<sequence length="373" mass="42813">MSGRCRWADGGEGEVMVGRMRWPRGSAPPELSLTGLNANATAEPITSRLYAVIVWYFIGRSVPFRSVPKSCHSMALPQYISDHSDISKYRQVTAAVNVVRKTGHRWGKKGITHKAACGLCVPGTRGLFTRILEHTIRYAWLSHAYPGTHYPYVLLRIYTNCKLRTDFTFQGTRGLVTRILEHTIRYAWLSHAYPGTHYAYVLLRIYTNCKPRTDCTFQGTRGLVTRILEHTIRTLSHAYPGTHRTCCYIYTNCKPRTDCTFQVRVLSHAYPGTHYPYVLLRIYTNCKPCTDRKFQGTRGLVTRILEHTIHRCCYAYTYINCKPHTDCTFQGTCGLVTRILECTIRTCCYAYTQIVSRVRTVRFRVRVTKPLVP</sequence>
<evidence type="ECO:0000313" key="2">
    <source>
        <dbReference type="Proteomes" id="UP000299102"/>
    </source>
</evidence>
<dbReference type="EMBL" id="BGZK01000774">
    <property type="protein sequence ID" value="GBP59943.1"/>
    <property type="molecule type" value="Genomic_DNA"/>
</dbReference>
<dbReference type="AlphaFoldDB" id="A0A4C1X9W3"/>
<organism evidence="1 2">
    <name type="scientific">Eumeta variegata</name>
    <name type="common">Bagworm moth</name>
    <name type="synonym">Eumeta japonica</name>
    <dbReference type="NCBI Taxonomy" id="151549"/>
    <lineage>
        <taxon>Eukaryota</taxon>
        <taxon>Metazoa</taxon>
        <taxon>Ecdysozoa</taxon>
        <taxon>Arthropoda</taxon>
        <taxon>Hexapoda</taxon>
        <taxon>Insecta</taxon>
        <taxon>Pterygota</taxon>
        <taxon>Neoptera</taxon>
        <taxon>Endopterygota</taxon>
        <taxon>Lepidoptera</taxon>
        <taxon>Glossata</taxon>
        <taxon>Ditrysia</taxon>
        <taxon>Tineoidea</taxon>
        <taxon>Psychidae</taxon>
        <taxon>Oiketicinae</taxon>
        <taxon>Eumeta</taxon>
    </lineage>
</organism>
<dbReference type="Proteomes" id="UP000299102">
    <property type="component" value="Unassembled WGS sequence"/>
</dbReference>
<accession>A0A4C1X9W3</accession>
<gene>
    <name evidence="1" type="ORF">EVAR_89014_1</name>
</gene>
<protein>
    <submittedName>
        <fullName evidence="1">Uncharacterized protein</fullName>
    </submittedName>
</protein>
<evidence type="ECO:0000313" key="1">
    <source>
        <dbReference type="EMBL" id="GBP59943.1"/>
    </source>
</evidence>